<evidence type="ECO:0000256" key="1">
    <source>
        <dbReference type="ARBA" id="ARBA00006739"/>
    </source>
</evidence>
<dbReference type="KEGG" id="cprv:CYPRO_1029"/>
<dbReference type="OrthoDB" id="9766971at2"/>
<evidence type="ECO:0000256" key="3">
    <source>
        <dbReference type="ARBA" id="ARBA00022679"/>
    </source>
</evidence>
<reference evidence="6 7" key="1">
    <citation type="submission" date="2018-03" db="EMBL/GenBank/DDBJ databases">
        <title>Phenotypic and genomic properties of Cyclonatronum proteinivorum gen. nov., sp. nov., a haloalkaliphilic bacteroidete from soda lakes possessing Na+-translocating rhodopsin.</title>
        <authorList>
            <person name="Toshchakov S.V."/>
            <person name="Korzhenkov A."/>
            <person name="Samarov N.I."/>
            <person name="Kublanov I.V."/>
            <person name="Muntyan M.S."/>
            <person name="Sorokin D.Y."/>
        </authorList>
    </citation>
    <scope>NUCLEOTIDE SEQUENCE [LARGE SCALE GENOMIC DNA]</scope>
    <source>
        <strain evidence="6 7">Omega</strain>
    </source>
</reference>
<keyword evidence="4" id="KW-0812">Transmembrane</keyword>
<keyword evidence="7" id="KW-1185">Reference proteome</keyword>
<feature type="transmembrane region" description="Helical" evidence="4">
    <location>
        <begin position="354"/>
        <end position="373"/>
    </location>
</feature>
<dbReference type="PANTHER" id="PTHR43630:SF1">
    <property type="entry name" value="POLY-BETA-1,6-N-ACETYL-D-GLUCOSAMINE SYNTHASE"/>
    <property type="match status" value="1"/>
</dbReference>
<feature type="transmembrane region" description="Helical" evidence="4">
    <location>
        <begin position="321"/>
        <end position="342"/>
    </location>
</feature>
<accession>A0A345UIJ7</accession>
<name>A0A345UIJ7_9BACT</name>
<comment type="similarity">
    <text evidence="1">Belongs to the glycosyltransferase 2 family.</text>
</comment>
<evidence type="ECO:0000256" key="2">
    <source>
        <dbReference type="ARBA" id="ARBA00022676"/>
    </source>
</evidence>
<sequence>MVEILFWTGIFIVVYTYLGYPVLITLLTLGKKGYKRTDESEGFEPSVTLIISAWNEADWIRQKAQNTREIDYPKDKIQVIFMTDGSDDDTPDILQKEFPEFETYHKPGRSGKIAAMERGVTFAKNPILIFSDANTILNTEVVRNIVKHYADPNIGGVAGEKRIIMEEAEAASGAGEGIYWKYESYLKDRDYAFHTVVGAAGELFSVRRDLFENVEPDTLLDDFIISLRVAGKGYRVAYAPDAYASERPSADTEAEMTRKVRISAGGIQSIVRLRELLNPFGRMKLWFQYISHRVLRWTLAPLMLLVILITNVLLALDGQGFYVALLALQIAFYAASILGYLLEKKKIKLKILFVPFYFSMMNVSVYLGLIRYLRGQQSVNWARARRAT</sequence>
<evidence type="ECO:0000313" key="7">
    <source>
        <dbReference type="Proteomes" id="UP000254808"/>
    </source>
</evidence>
<dbReference type="GO" id="GO:0016757">
    <property type="term" value="F:glycosyltransferase activity"/>
    <property type="evidence" value="ECO:0007669"/>
    <property type="project" value="UniProtKB-KW"/>
</dbReference>
<dbReference type="AlphaFoldDB" id="A0A345UIJ7"/>
<keyword evidence="4" id="KW-0472">Membrane</keyword>
<dbReference type="SUPFAM" id="SSF53448">
    <property type="entry name" value="Nucleotide-diphospho-sugar transferases"/>
    <property type="match status" value="1"/>
</dbReference>
<feature type="transmembrane region" description="Helical" evidence="4">
    <location>
        <begin position="294"/>
        <end position="315"/>
    </location>
</feature>
<dbReference type="InterPro" id="IPR001173">
    <property type="entry name" value="Glyco_trans_2-like"/>
</dbReference>
<dbReference type="Pfam" id="PF00535">
    <property type="entry name" value="Glycos_transf_2"/>
    <property type="match status" value="1"/>
</dbReference>
<keyword evidence="3 6" id="KW-0808">Transferase</keyword>
<feature type="transmembrane region" description="Helical" evidence="4">
    <location>
        <begin position="6"/>
        <end position="29"/>
    </location>
</feature>
<dbReference type="RefSeq" id="WP_114983582.1">
    <property type="nucleotide sequence ID" value="NZ_CP027806.1"/>
</dbReference>
<feature type="domain" description="Glycosyltransferase 2-like" evidence="5">
    <location>
        <begin position="49"/>
        <end position="213"/>
    </location>
</feature>
<dbReference type="InterPro" id="IPR029044">
    <property type="entry name" value="Nucleotide-diphossugar_trans"/>
</dbReference>
<dbReference type="Gene3D" id="3.90.550.10">
    <property type="entry name" value="Spore Coat Polysaccharide Biosynthesis Protein SpsA, Chain A"/>
    <property type="match status" value="1"/>
</dbReference>
<dbReference type="Proteomes" id="UP000254808">
    <property type="component" value="Chromosome"/>
</dbReference>
<dbReference type="EMBL" id="CP027806">
    <property type="protein sequence ID" value="AXJ00299.1"/>
    <property type="molecule type" value="Genomic_DNA"/>
</dbReference>
<dbReference type="PANTHER" id="PTHR43630">
    <property type="entry name" value="POLY-BETA-1,6-N-ACETYL-D-GLUCOSAMINE SYNTHASE"/>
    <property type="match status" value="1"/>
</dbReference>
<dbReference type="CDD" id="cd06439">
    <property type="entry name" value="CESA_like_1"/>
    <property type="match status" value="1"/>
</dbReference>
<evidence type="ECO:0000313" key="6">
    <source>
        <dbReference type="EMBL" id="AXJ00299.1"/>
    </source>
</evidence>
<gene>
    <name evidence="6" type="ORF">CYPRO_1029</name>
</gene>
<keyword evidence="2" id="KW-0328">Glycosyltransferase</keyword>
<organism evidence="6 7">
    <name type="scientific">Cyclonatronum proteinivorum</name>
    <dbReference type="NCBI Taxonomy" id="1457365"/>
    <lineage>
        <taxon>Bacteria</taxon>
        <taxon>Pseudomonadati</taxon>
        <taxon>Balneolota</taxon>
        <taxon>Balneolia</taxon>
        <taxon>Balneolales</taxon>
        <taxon>Cyclonatronaceae</taxon>
        <taxon>Cyclonatronum</taxon>
    </lineage>
</organism>
<proteinExistence type="inferred from homology"/>
<keyword evidence="4" id="KW-1133">Transmembrane helix</keyword>
<evidence type="ECO:0000256" key="4">
    <source>
        <dbReference type="SAM" id="Phobius"/>
    </source>
</evidence>
<protein>
    <submittedName>
        <fullName evidence="6">Glycosyltransferase, catalytic subunit of cellulose synthase and poly-beta-1,6-N-acetylglucosamine synthase</fullName>
    </submittedName>
</protein>
<evidence type="ECO:0000259" key="5">
    <source>
        <dbReference type="Pfam" id="PF00535"/>
    </source>
</evidence>